<evidence type="ECO:0000313" key="5">
    <source>
        <dbReference type="Proteomes" id="UP000297736"/>
    </source>
</evidence>
<comment type="similarity">
    <text evidence="1">Belongs to the proline racemase family.</text>
</comment>
<sequence length="338" mass="35929">MRTNRLIQTVESHTEGLPVRVVTGGVGAFPGATMAERRDWFIANSDDLRTFLMCEPRGNGWLSGAILQPPTRSDADWGVLFIEVTGVLPMCGAGTIAVATVLVETGMVRVEEPVTRIRLDTPIGLIVAEVAVRDGRAESVTIVNVPSYAHALDQSVDVPGYGSIGCDIAFGGNYYAFVEAGGEPGSGGIGIPFDRDRGEDFTRAGRAIMAAVNEQIEPVHPVSGFRGCEHVVFLAPGSTESHARHILINHPGWVDRSPGGTGTSALMAVHHARGDLGLNMDFVNEFFIGTSFTGRLVEETSVGEHTAVVPTITGRSWLTGAAQYTLDPTDPFPAGFTI</sequence>
<evidence type="ECO:0000313" key="3">
    <source>
        <dbReference type="EMBL" id="TGD37437.1"/>
    </source>
</evidence>
<dbReference type="GO" id="GO:0047580">
    <property type="term" value="F:4-hydroxyproline epimerase activity"/>
    <property type="evidence" value="ECO:0007669"/>
    <property type="project" value="TreeGrafter"/>
</dbReference>
<reference evidence="3 5" key="2">
    <citation type="submission" date="2018-10" db="EMBL/GenBank/DDBJ databases">
        <title>Brevibacterium genomes from Austrain hard cheese rinds.</title>
        <authorList>
            <person name="Anast J.M."/>
            <person name="Dzieciol M."/>
            <person name="Schultz D.L."/>
            <person name="Mann E."/>
            <person name="Wagner M."/>
            <person name="Schmitz-Esser S."/>
        </authorList>
    </citation>
    <scope>NUCLEOTIDE SEQUENCE [LARGE SCALE GENOMIC DNA]</scope>
    <source>
        <strain evidence="3 5">L261</strain>
    </source>
</reference>
<dbReference type="SFLD" id="SFLDS00028">
    <property type="entry name" value="Proline_Racemase"/>
    <property type="match status" value="1"/>
</dbReference>
<dbReference type="Pfam" id="PF05544">
    <property type="entry name" value="Pro_racemase"/>
    <property type="match status" value="1"/>
</dbReference>
<evidence type="ECO:0000313" key="2">
    <source>
        <dbReference type="EMBL" id="PCC46585.1"/>
    </source>
</evidence>
<dbReference type="PANTHER" id="PTHR33442">
    <property type="entry name" value="TRANS-3-HYDROXY-L-PROLINE DEHYDRATASE"/>
    <property type="match status" value="1"/>
</dbReference>
<dbReference type="Gene3D" id="3.10.310.10">
    <property type="entry name" value="Diaminopimelate Epimerase, Chain A, domain 1"/>
    <property type="match status" value="2"/>
</dbReference>
<dbReference type="Proteomes" id="UP000297736">
    <property type="component" value="Unassembled WGS sequence"/>
</dbReference>
<dbReference type="SUPFAM" id="SSF54506">
    <property type="entry name" value="Diaminopimelate epimerase-like"/>
    <property type="match status" value="1"/>
</dbReference>
<proteinExistence type="inferred from homology"/>
<protein>
    <submittedName>
        <fullName evidence="2">Proline racemase</fullName>
    </submittedName>
</protein>
<dbReference type="RefSeq" id="WP_096162248.1">
    <property type="nucleotide sequence ID" value="NZ_NRGP01000014.1"/>
</dbReference>
<gene>
    <name evidence="2" type="ORF">CIK64_11005</name>
    <name evidence="3" type="ORF">EB834_15320</name>
</gene>
<organism evidence="2 4">
    <name type="scientific">Brevibacterium aurantiacum</name>
    <dbReference type="NCBI Taxonomy" id="273384"/>
    <lineage>
        <taxon>Bacteria</taxon>
        <taxon>Bacillati</taxon>
        <taxon>Actinomycetota</taxon>
        <taxon>Actinomycetes</taxon>
        <taxon>Micrococcales</taxon>
        <taxon>Brevibacteriaceae</taxon>
        <taxon>Brevibacterium</taxon>
    </lineage>
</organism>
<dbReference type="FunFam" id="3.10.310.10:FF:000003">
    <property type="entry name" value="Proline racemase"/>
    <property type="match status" value="1"/>
</dbReference>
<dbReference type="InterPro" id="IPR008794">
    <property type="entry name" value="Pro_racemase_fam"/>
</dbReference>
<comment type="caution">
    <text evidence="2">The sequence shown here is derived from an EMBL/GenBank/DDBJ whole genome shotgun (WGS) entry which is preliminary data.</text>
</comment>
<dbReference type="AlphaFoldDB" id="A0A2A3Z5E5"/>
<dbReference type="Proteomes" id="UP000217564">
    <property type="component" value="Unassembled WGS sequence"/>
</dbReference>
<evidence type="ECO:0000313" key="4">
    <source>
        <dbReference type="Proteomes" id="UP000217564"/>
    </source>
</evidence>
<reference evidence="2 4" key="1">
    <citation type="journal article" date="2017" name="Elife">
        <title>Extensive horizontal gene transfer in cheese-associated bacteria.</title>
        <authorList>
            <person name="Bonham K.S."/>
            <person name="Wolfe B.E."/>
            <person name="Dutton R.J."/>
        </authorList>
    </citation>
    <scope>NUCLEOTIDE SEQUENCE [LARGE SCALE GENOMIC DNA]</scope>
    <source>
        <strain evidence="2 4">947_7</strain>
    </source>
</reference>
<name>A0A2A3Z5E5_BREAU</name>
<dbReference type="EMBL" id="RHFF01000016">
    <property type="protein sequence ID" value="TGD37437.1"/>
    <property type="molecule type" value="Genomic_DNA"/>
</dbReference>
<evidence type="ECO:0000256" key="1">
    <source>
        <dbReference type="ARBA" id="ARBA00007529"/>
    </source>
</evidence>
<dbReference type="PANTHER" id="PTHR33442:SF5">
    <property type="entry name" value="BIFUNCTIONAL TRANS-3-HYDROXY-L-PROLINE DEHYDRATASE_2-EPIMERASE"/>
    <property type="match status" value="1"/>
</dbReference>
<dbReference type="EMBL" id="NRGP01000014">
    <property type="protein sequence ID" value="PCC46585.1"/>
    <property type="molecule type" value="Genomic_DNA"/>
</dbReference>
<dbReference type="PIRSF" id="PIRSF029792">
    <property type="entry name" value="Pro_racemase"/>
    <property type="match status" value="1"/>
</dbReference>
<accession>A0A2A3Z5E5</accession>